<gene>
    <name evidence="4" type="ORF">CTI12_AA002670</name>
</gene>
<feature type="transmembrane region" description="Helical" evidence="2">
    <location>
        <begin position="97"/>
        <end position="114"/>
    </location>
</feature>
<feature type="domain" description="Multiple C2" evidence="3">
    <location>
        <begin position="27"/>
        <end position="76"/>
    </location>
</feature>
<keyword evidence="2" id="KW-0812">Transmembrane</keyword>
<dbReference type="InterPro" id="IPR047259">
    <property type="entry name" value="QUIRKY-like"/>
</dbReference>
<keyword evidence="1" id="KW-0677">Repeat</keyword>
<feature type="transmembrane region" description="Helical" evidence="2">
    <location>
        <begin position="25"/>
        <end position="42"/>
    </location>
</feature>
<evidence type="ECO:0000256" key="2">
    <source>
        <dbReference type="SAM" id="Phobius"/>
    </source>
</evidence>
<comment type="caution">
    <text evidence="4">The sequence shown here is derived from an EMBL/GenBank/DDBJ whole genome shotgun (WGS) entry which is preliminary data.</text>
</comment>
<dbReference type="STRING" id="35608.A0A2U1QPE7"/>
<dbReference type="AlphaFoldDB" id="A0A2U1QPE7"/>
<keyword evidence="2" id="KW-1133">Transmembrane helix</keyword>
<evidence type="ECO:0000313" key="5">
    <source>
        <dbReference type="Proteomes" id="UP000245207"/>
    </source>
</evidence>
<organism evidence="4 5">
    <name type="scientific">Artemisia annua</name>
    <name type="common">Sweet wormwood</name>
    <dbReference type="NCBI Taxonomy" id="35608"/>
    <lineage>
        <taxon>Eukaryota</taxon>
        <taxon>Viridiplantae</taxon>
        <taxon>Streptophyta</taxon>
        <taxon>Embryophyta</taxon>
        <taxon>Tracheophyta</taxon>
        <taxon>Spermatophyta</taxon>
        <taxon>Magnoliopsida</taxon>
        <taxon>eudicotyledons</taxon>
        <taxon>Gunneridae</taxon>
        <taxon>Pentapetalae</taxon>
        <taxon>asterids</taxon>
        <taxon>campanulids</taxon>
        <taxon>Asterales</taxon>
        <taxon>Asteraceae</taxon>
        <taxon>Asteroideae</taxon>
        <taxon>Anthemideae</taxon>
        <taxon>Artemisiinae</taxon>
        <taxon>Artemisia</taxon>
    </lineage>
</organism>
<proteinExistence type="predicted"/>
<feature type="domain" description="Multiple C2" evidence="3">
    <location>
        <begin position="78"/>
        <end position="126"/>
    </location>
</feature>
<dbReference type="OrthoDB" id="67700at2759"/>
<evidence type="ECO:0000259" key="3">
    <source>
        <dbReference type="Pfam" id="PF08372"/>
    </source>
</evidence>
<name>A0A2U1QPE7_ARTAN</name>
<dbReference type="PANTHER" id="PTHR31425:SF35">
    <property type="entry name" value="MULTIPLE C2 DOMAIN AND TRANSMEMBRANE REGION PROTEIN 16"/>
    <property type="match status" value="1"/>
</dbReference>
<evidence type="ECO:0000256" key="1">
    <source>
        <dbReference type="ARBA" id="ARBA00022737"/>
    </source>
</evidence>
<evidence type="ECO:0000313" key="4">
    <source>
        <dbReference type="EMBL" id="PWA99858.1"/>
    </source>
</evidence>
<keyword evidence="2" id="KW-0472">Membrane</keyword>
<reference evidence="4 5" key="1">
    <citation type="journal article" date="2018" name="Mol. Plant">
        <title>The genome of Artemisia annua provides insight into the evolution of Asteraceae family and artemisinin biosynthesis.</title>
        <authorList>
            <person name="Shen Q."/>
            <person name="Zhang L."/>
            <person name="Liao Z."/>
            <person name="Wang S."/>
            <person name="Yan T."/>
            <person name="Shi P."/>
            <person name="Liu M."/>
            <person name="Fu X."/>
            <person name="Pan Q."/>
            <person name="Wang Y."/>
            <person name="Lv Z."/>
            <person name="Lu X."/>
            <person name="Zhang F."/>
            <person name="Jiang W."/>
            <person name="Ma Y."/>
            <person name="Chen M."/>
            <person name="Hao X."/>
            <person name="Li L."/>
            <person name="Tang Y."/>
            <person name="Lv G."/>
            <person name="Zhou Y."/>
            <person name="Sun X."/>
            <person name="Brodelius P.E."/>
            <person name="Rose J.K.C."/>
            <person name="Tang K."/>
        </authorList>
    </citation>
    <scope>NUCLEOTIDE SEQUENCE [LARGE SCALE GENOMIC DNA]</scope>
    <source>
        <strain evidence="5">cv. Huhao1</strain>
        <tissue evidence="4">Leaf</tissue>
    </source>
</reference>
<dbReference type="Pfam" id="PF08372">
    <property type="entry name" value="PRT_C"/>
    <property type="match status" value="2"/>
</dbReference>
<sequence length="142" mass="16120">MGSEESNQNVTGKVLHMMLVRFPDLIIPTLSFYVFAIGVWNYRFRSRAPPPHFDPKLSLAKTIDTNELDEEFDLKPCDIATQGERAQALVMWRDPRATEIFIAMGLVVAIILYLVPSKIVAMTFGFTICGTRSLGIGRRHRY</sequence>
<keyword evidence="5" id="KW-1185">Reference proteome</keyword>
<dbReference type="Proteomes" id="UP000245207">
    <property type="component" value="Unassembled WGS sequence"/>
</dbReference>
<protein>
    <submittedName>
        <fullName evidence="4">C2 calcium-dependent membrane targeting</fullName>
    </submittedName>
</protein>
<dbReference type="EMBL" id="PKPP01000004">
    <property type="protein sequence ID" value="PWA99858.1"/>
    <property type="molecule type" value="Genomic_DNA"/>
</dbReference>
<feature type="transmembrane region" description="Helical" evidence="2">
    <location>
        <begin position="120"/>
        <end position="137"/>
    </location>
</feature>
<dbReference type="InterPro" id="IPR013583">
    <property type="entry name" value="MCTP_C"/>
</dbReference>
<dbReference type="PANTHER" id="PTHR31425">
    <property type="entry name" value="PHOSPHORIBOSYLANTHRANILATE TRANSFERASE ISOFORM 1"/>
    <property type="match status" value="1"/>
</dbReference>
<accession>A0A2U1QPE7</accession>